<evidence type="ECO:0000256" key="3">
    <source>
        <dbReference type="ARBA" id="ARBA00023125"/>
    </source>
</evidence>
<dbReference type="InterPro" id="IPR036388">
    <property type="entry name" value="WH-like_DNA-bd_sf"/>
</dbReference>
<dbReference type="KEGG" id="panr:A7J50_1868"/>
<dbReference type="PANTHER" id="PTHR30537">
    <property type="entry name" value="HTH-TYPE TRANSCRIPTIONAL REGULATOR"/>
    <property type="match status" value="1"/>
</dbReference>
<dbReference type="PATRIC" id="fig|219572.3.peg.1911"/>
<comment type="similarity">
    <text evidence="1">Belongs to the LysR transcriptional regulatory family.</text>
</comment>
<dbReference type="Gene3D" id="1.10.10.10">
    <property type="entry name" value="Winged helix-like DNA-binding domain superfamily/Winged helix DNA-binding domain"/>
    <property type="match status" value="1"/>
</dbReference>
<dbReference type="GO" id="GO:0006351">
    <property type="term" value="P:DNA-templated transcription"/>
    <property type="evidence" value="ECO:0007669"/>
    <property type="project" value="TreeGrafter"/>
</dbReference>
<evidence type="ECO:0000313" key="6">
    <source>
        <dbReference type="EMBL" id="ANF85289.1"/>
    </source>
</evidence>
<dbReference type="InterPro" id="IPR005119">
    <property type="entry name" value="LysR_subst-bd"/>
</dbReference>
<dbReference type="InterPro" id="IPR036390">
    <property type="entry name" value="WH_DNA-bd_sf"/>
</dbReference>
<gene>
    <name evidence="6" type="ORF">A7J50_1868</name>
</gene>
<dbReference type="Proteomes" id="UP000077829">
    <property type="component" value="Chromosome"/>
</dbReference>
<evidence type="ECO:0000313" key="7">
    <source>
        <dbReference type="Proteomes" id="UP000077829"/>
    </source>
</evidence>
<dbReference type="InterPro" id="IPR000847">
    <property type="entry name" value="LysR_HTH_N"/>
</dbReference>
<dbReference type="CDD" id="cd08422">
    <property type="entry name" value="PBP2_CrgA_like"/>
    <property type="match status" value="1"/>
</dbReference>
<sequence length="342" mass="37642">MLRSRLWRAKAQQRTMAVPISHKRSPMNPNTLTDQLGLFLDVLETGSFSAAARRHPLTPSAVARRIDSLENSVGSRLFQRSTHAVVPTPAGLAFAERARRIVSELQLARAEAVSLSHAPEGLIRVDAPAAFGRRHLAPVIADFLNVYPGLDVHLHLIDSFVDMQGAHLGKVDLVLRAGHIVDTRLIATPLASIVRIACASPAYLKNRGTPTHPRDLSEHDGLDWDGLAPMFAWRFELDGRRATYRPRRIRMSANNAEALLSGALAGLGIAHLPTWLASEYLVRGELLPLFCENGLPSPETTGIYALRLEQQANARSRLLLEYLKSRFSPVPPWDLALQSGLV</sequence>
<name>A0A172YZV2_9PSED</name>
<organism evidence="6 7">
    <name type="scientific">Pseudomonas antarctica</name>
    <dbReference type="NCBI Taxonomy" id="219572"/>
    <lineage>
        <taxon>Bacteria</taxon>
        <taxon>Pseudomonadati</taxon>
        <taxon>Pseudomonadota</taxon>
        <taxon>Gammaproteobacteria</taxon>
        <taxon>Pseudomonadales</taxon>
        <taxon>Pseudomonadaceae</taxon>
        <taxon>Pseudomonas</taxon>
    </lineage>
</organism>
<evidence type="ECO:0000256" key="1">
    <source>
        <dbReference type="ARBA" id="ARBA00009437"/>
    </source>
</evidence>
<evidence type="ECO:0000256" key="4">
    <source>
        <dbReference type="ARBA" id="ARBA00023163"/>
    </source>
</evidence>
<dbReference type="Gene3D" id="3.40.190.290">
    <property type="match status" value="1"/>
</dbReference>
<dbReference type="GO" id="GO:0043565">
    <property type="term" value="F:sequence-specific DNA binding"/>
    <property type="evidence" value="ECO:0007669"/>
    <property type="project" value="TreeGrafter"/>
</dbReference>
<evidence type="ECO:0000259" key="5">
    <source>
        <dbReference type="PROSITE" id="PS50931"/>
    </source>
</evidence>
<protein>
    <submittedName>
        <fullName evidence="6">LysR family transcriptional regulator</fullName>
    </submittedName>
</protein>
<dbReference type="InterPro" id="IPR058163">
    <property type="entry name" value="LysR-type_TF_proteobact-type"/>
</dbReference>
<dbReference type="PANTHER" id="PTHR30537:SF5">
    <property type="entry name" value="HTH-TYPE TRANSCRIPTIONAL ACTIVATOR TTDR-RELATED"/>
    <property type="match status" value="1"/>
</dbReference>
<dbReference type="Pfam" id="PF00126">
    <property type="entry name" value="HTH_1"/>
    <property type="match status" value="1"/>
</dbReference>
<dbReference type="FunFam" id="1.10.10.10:FF:000001">
    <property type="entry name" value="LysR family transcriptional regulator"/>
    <property type="match status" value="1"/>
</dbReference>
<dbReference type="STRING" id="219572.A7J50_1868"/>
<evidence type="ECO:0000256" key="2">
    <source>
        <dbReference type="ARBA" id="ARBA00023015"/>
    </source>
</evidence>
<dbReference type="PROSITE" id="PS50931">
    <property type="entry name" value="HTH_LYSR"/>
    <property type="match status" value="1"/>
</dbReference>
<keyword evidence="2" id="KW-0805">Transcription regulation</keyword>
<keyword evidence="3" id="KW-0238">DNA-binding</keyword>
<dbReference type="AlphaFoldDB" id="A0A172YZV2"/>
<feature type="domain" description="HTH lysR-type" evidence="5">
    <location>
        <begin position="31"/>
        <end position="88"/>
    </location>
</feature>
<dbReference type="SUPFAM" id="SSF53850">
    <property type="entry name" value="Periplasmic binding protein-like II"/>
    <property type="match status" value="1"/>
</dbReference>
<dbReference type="EMBL" id="CP015600">
    <property type="protein sequence ID" value="ANF85289.1"/>
    <property type="molecule type" value="Genomic_DNA"/>
</dbReference>
<dbReference type="GO" id="GO:0003700">
    <property type="term" value="F:DNA-binding transcription factor activity"/>
    <property type="evidence" value="ECO:0007669"/>
    <property type="project" value="InterPro"/>
</dbReference>
<accession>A0A172YZV2</accession>
<reference evidence="6 7" key="1">
    <citation type="submission" date="2016-05" db="EMBL/GenBank/DDBJ databases">
        <title>Complete genome sequence of Pseudomonas antarctica PAMC 27494.</title>
        <authorList>
            <person name="Lee J."/>
        </authorList>
    </citation>
    <scope>NUCLEOTIDE SEQUENCE [LARGE SCALE GENOMIC DNA]</scope>
    <source>
        <strain evidence="6 7">PAMC 27494</strain>
    </source>
</reference>
<proteinExistence type="inferred from homology"/>
<dbReference type="SUPFAM" id="SSF46785">
    <property type="entry name" value="Winged helix' DNA-binding domain"/>
    <property type="match status" value="1"/>
</dbReference>
<keyword evidence="4" id="KW-0804">Transcription</keyword>
<dbReference type="Pfam" id="PF03466">
    <property type="entry name" value="LysR_substrate"/>
    <property type="match status" value="1"/>
</dbReference>